<reference evidence="1" key="2">
    <citation type="submission" date="2019-06" db="EMBL/GenBank/DDBJ databases">
        <title>Genomics analysis of Aphanomyces spp. identifies a new class of oomycete effector associated with host adaptation.</title>
        <authorList>
            <person name="Gaulin E."/>
        </authorList>
    </citation>
    <scope>NUCLEOTIDE SEQUENCE</scope>
    <source>
        <strain evidence="1">CBS 578.67</strain>
    </source>
</reference>
<name>A0A485KQ27_9STRA</name>
<gene>
    <name evidence="2" type="primary">Aste57867_10334</name>
    <name evidence="1" type="ORF">As57867_010294</name>
    <name evidence="2" type="ORF">ASTE57867_10334</name>
</gene>
<keyword evidence="3" id="KW-1185">Reference proteome</keyword>
<organism evidence="2 3">
    <name type="scientific">Aphanomyces stellatus</name>
    <dbReference type="NCBI Taxonomy" id="120398"/>
    <lineage>
        <taxon>Eukaryota</taxon>
        <taxon>Sar</taxon>
        <taxon>Stramenopiles</taxon>
        <taxon>Oomycota</taxon>
        <taxon>Saprolegniomycetes</taxon>
        <taxon>Saprolegniales</taxon>
        <taxon>Verrucalvaceae</taxon>
        <taxon>Aphanomyces</taxon>
    </lineage>
</organism>
<dbReference type="EMBL" id="VJMH01005199">
    <property type="protein sequence ID" value="KAF0699061.1"/>
    <property type="molecule type" value="Genomic_DNA"/>
</dbReference>
<sequence length="585" mass="65561">MGCCVRTSRHVGRRAPFGMACKDCLVKGCHLCRRCITAHCTCGEEKISMCLESKACDCFTLHRCARCRGCKGGKIVHCNCDQHARGDCLCASIQAPDDDAHEVSMKKRKVMRRFSLPSRDNIYGASSAKNVLESRALYLAVRKKDRTFPKFMDKEGTRGVCRDSYLGSLERDPTTAMNKQAERANAPLYFDRAIDNAARATAIAAQMPSSDLVDYLVYTGSLKTTNVPELLGTMESTAAVAAAIVVEEVVRQQVAAFLACGQACEVDDADDLTAHIHELLNGAEPAPGDVLGGAVAGELKRVFGDERMRALDVDGLVTDAIATIYEEEDEATRTLGAWKKRRIAAGIRELSEGAVHSEDGIYVTLVQGKPSYWFSAAMPESAITSEGYSSYQEAWSTKWELEARIEAFEAARRQSHELPDVVKVENGGKDDEDAPSYVETKDSAIKARHHVEGMPVPTPVYFPNDRRMQDILKRIALPLPETEDMLIVRERNRRVRKLKKAREDAEVQRRMMKQGTESYEQWLRRCDMEERCPNCSGDVGHMENDECLLWKYFQAKMDKEESQRTQSFLDCSIEWFGEKRDVQNE</sequence>
<evidence type="ECO:0000313" key="3">
    <source>
        <dbReference type="Proteomes" id="UP000332933"/>
    </source>
</evidence>
<dbReference type="EMBL" id="CAADRA010005220">
    <property type="protein sequence ID" value="VFT87208.1"/>
    <property type="molecule type" value="Genomic_DNA"/>
</dbReference>
<protein>
    <submittedName>
        <fullName evidence="2">Aste57867_10334 protein</fullName>
    </submittedName>
</protein>
<reference evidence="2 3" key="1">
    <citation type="submission" date="2019-03" db="EMBL/GenBank/DDBJ databases">
        <authorList>
            <person name="Gaulin E."/>
            <person name="Dumas B."/>
        </authorList>
    </citation>
    <scope>NUCLEOTIDE SEQUENCE [LARGE SCALE GENOMIC DNA]</scope>
    <source>
        <strain evidence="2">CBS 568.67</strain>
    </source>
</reference>
<dbReference type="OrthoDB" id="76257at2759"/>
<dbReference type="AlphaFoldDB" id="A0A485KQ27"/>
<dbReference type="Proteomes" id="UP000332933">
    <property type="component" value="Unassembled WGS sequence"/>
</dbReference>
<evidence type="ECO:0000313" key="1">
    <source>
        <dbReference type="EMBL" id="KAF0699061.1"/>
    </source>
</evidence>
<proteinExistence type="predicted"/>
<accession>A0A485KQ27</accession>
<evidence type="ECO:0000313" key="2">
    <source>
        <dbReference type="EMBL" id="VFT87208.1"/>
    </source>
</evidence>